<accession>A0ABR8P5C7</accession>
<dbReference type="PANTHER" id="PTHR48106">
    <property type="entry name" value="QUINONE OXIDOREDUCTASE PIG3-RELATED"/>
    <property type="match status" value="1"/>
</dbReference>
<keyword evidence="2" id="KW-0560">Oxidoreductase</keyword>
<evidence type="ECO:0000313" key="5">
    <source>
        <dbReference type="Proteomes" id="UP000704341"/>
    </source>
</evidence>
<dbReference type="Pfam" id="PF13602">
    <property type="entry name" value="ADH_zinc_N_2"/>
    <property type="match status" value="1"/>
</dbReference>
<dbReference type="Gene3D" id="3.90.180.10">
    <property type="entry name" value="Medium-chain alcohol dehydrogenases, catalytic domain"/>
    <property type="match status" value="1"/>
</dbReference>
<keyword evidence="1" id="KW-0521">NADP</keyword>
<dbReference type="Proteomes" id="UP000704341">
    <property type="component" value="Unassembled WGS sequence"/>
</dbReference>
<proteinExistence type="predicted"/>
<gene>
    <name evidence="4" type="ORF">DTK66_00865</name>
</gene>
<dbReference type="RefSeq" id="WP_191667467.1">
    <property type="nucleotide sequence ID" value="NZ_QORN01000002.1"/>
</dbReference>
<dbReference type="SUPFAM" id="SSF51735">
    <property type="entry name" value="NAD(P)-binding Rossmann-fold domains"/>
    <property type="match status" value="1"/>
</dbReference>
<evidence type="ECO:0000256" key="2">
    <source>
        <dbReference type="ARBA" id="ARBA00023002"/>
    </source>
</evidence>
<dbReference type="InterPro" id="IPR011032">
    <property type="entry name" value="GroES-like_sf"/>
</dbReference>
<organism evidence="4 5">
    <name type="scientific">Limosilactobacillus walteri</name>
    <dbReference type="NCBI Taxonomy" id="2268022"/>
    <lineage>
        <taxon>Bacteria</taxon>
        <taxon>Bacillati</taxon>
        <taxon>Bacillota</taxon>
        <taxon>Bacilli</taxon>
        <taxon>Lactobacillales</taxon>
        <taxon>Lactobacillaceae</taxon>
        <taxon>Limosilactobacillus</taxon>
    </lineage>
</organism>
<dbReference type="InterPro" id="IPR036291">
    <property type="entry name" value="NAD(P)-bd_dom_sf"/>
</dbReference>
<evidence type="ECO:0000256" key="1">
    <source>
        <dbReference type="ARBA" id="ARBA00022857"/>
    </source>
</evidence>
<dbReference type="CDD" id="cd08243">
    <property type="entry name" value="quinone_oxidoreductase_like_1"/>
    <property type="match status" value="1"/>
</dbReference>
<dbReference type="SUPFAM" id="SSF50129">
    <property type="entry name" value="GroES-like"/>
    <property type="match status" value="1"/>
</dbReference>
<keyword evidence="5" id="KW-1185">Reference proteome</keyword>
<dbReference type="PANTHER" id="PTHR48106:SF18">
    <property type="entry name" value="QUINONE OXIDOREDUCTASE PIG3"/>
    <property type="match status" value="1"/>
</dbReference>
<evidence type="ECO:0000313" key="4">
    <source>
        <dbReference type="EMBL" id="MBD5805673.1"/>
    </source>
</evidence>
<dbReference type="SMART" id="SM00829">
    <property type="entry name" value="PKS_ER"/>
    <property type="match status" value="1"/>
</dbReference>
<sequence>MKAVVIKKAGGPDQLIYQDVPTPKVRPGWSLVKVMGFGINHSEIFTRKGLSLTVKFPRILGIECVGLIEQTTDPKRLPKGQKVVSIMGEMGRAFDGSYAEYVLLPNEQIYPVETRLDWETLATIPETYYTAYGSLLNLRLQSGESVLVRGGSSGVGIAFMKLVRALFPDIRVTGTTRRSQKADQLISAGYDDVVFDQQGHLKTELKFDKIFELIGPATVKDSFKHTNPGGIVCSTGELGNKWYLEKFDPIMDIAPNSYLTSFYSGNVDQQKLNGLLRLISEKGVAVKPVKVFRLDQLPSAHRYLESHDSFGKVIVLNQADE</sequence>
<dbReference type="EMBL" id="QORN01000002">
    <property type="protein sequence ID" value="MBD5805673.1"/>
    <property type="molecule type" value="Genomic_DNA"/>
</dbReference>
<dbReference type="Pfam" id="PF08240">
    <property type="entry name" value="ADH_N"/>
    <property type="match status" value="1"/>
</dbReference>
<protein>
    <submittedName>
        <fullName evidence="4">Quinone oxidoreductase</fullName>
    </submittedName>
</protein>
<dbReference type="InterPro" id="IPR013154">
    <property type="entry name" value="ADH-like_N"/>
</dbReference>
<feature type="domain" description="Enoyl reductase (ER)" evidence="3">
    <location>
        <begin position="10"/>
        <end position="315"/>
    </location>
</feature>
<name>A0ABR8P5C7_9LACO</name>
<evidence type="ECO:0000259" key="3">
    <source>
        <dbReference type="SMART" id="SM00829"/>
    </source>
</evidence>
<comment type="caution">
    <text evidence="4">The sequence shown here is derived from an EMBL/GenBank/DDBJ whole genome shotgun (WGS) entry which is preliminary data.</text>
</comment>
<dbReference type="Gene3D" id="3.40.50.720">
    <property type="entry name" value="NAD(P)-binding Rossmann-like Domain"/>
    <property type="match status" value="1"/>
</dbReference>
<reference evidence="4 5" key="1">
    <citation type="submission" date="2018-07" db="EMBL/GenBank/DDBJ databases">
        <title>Phylogenomic Insights into understanding Host Adaptation of Lactobacillus reuteri by a novel species, Lactobacillus spp. M31.</title>
        <authorList>
            <person name="Sharma S."/>
            <person name="Patil P."/>
            <person name="Korpole S."/>
            <person name="Patil P.B."/>
        </authorList>
    </citation>
    <scope>NUCLEOTIDE SEQUENCE [LARGE SCALE GENOMIC DNA]</scope>
    <source>
        <strain evidence="4 5">M31</strain>
    </source>
</reference>
<dbReference type="InterPro" id="IPR020843">
    <property type="entry name" value="ER"/>
</dbReference>